<evidence type="ECO:0000256" key="6">
    <source>
        <dbReference type="PIRSR" id="PIRSR602081-2"/>
    </source>
</evidence>
<dbReference type="InterPro" id="IPR002081">
    <property type="entry name" value="Cryptochrome/DNA_photolyase_1"/>
</dbReference>
<comment type="function">
    <text evidence="7">May have a photoreceptor function.</text>
</comment>
<dbReference type="InterPro" id="IPR036155">
    <property type="entry name" value="Crypto/Photolyase_N_sf"/>
</dbReference>
<evidence type="ECO:0000256" key="3">
    <source>
        <dbReference type="ARBA" id="ARBA00022827"/>
    </source>
</evidence>
<feature type="binding site" evidence="5">
    <location>
        <position position="265"/>
    </location>
    <ligand>
        <name>FAD</name>
        <dbReference type="ChEBI" id="CHEBI:57692"/>
    </ligand>
</feature>
<comment type="cofactor">
    <cofactor evidence="7">
        <name>(6R)-5,10-methylene-5,6,7,8-tetrahydrofolate</name>
        <dbReference type="ChEBI" id="CHEBI:15636"/>
    </cofactor>
    <text evidence="7">Binds 1 5,10-methenyltetrahydrofolate (MTHF) per subunit.</text>
</comment>
<dbReference type="EMBL" id="MN125819">
    <property type="protein sequence ID" value="QDO16286.1"/>
    <property type="molecule type" value="mRNA"/>
</dbReference>
<dbReference type="SUPFAM" id="SSF48173">
    <property type="entry name" value="Cryptochrome/photolyase FAD-binding domain"/>
    <property type="match status" value="1"/>
</dbReference>
<dbReference type="AlphaFoldDB" id="A0A516AG54"/>
<dbReference type="InterPro" id="IPR014133">
    <property type="entry name" value="Cry_DASH"/>
</dbReference>
<evidence type="ECO:0000313" key="9">
    <source>
        <dbReference type="EMBL" id="QDO16286.1"/>
    </source>
</evidence>
<comment type="cofactor">
    <cofactor evidence="5 7">
        <name>FAD</name>
        <dbReference type="ChEBI" id="CHEBI:57692"/>
    </cofactor>
    <text evidence="5 7">Binds 1 FAD per subunit.</text>
</comment>
<dbReference type="Gene3D" id="3.40.50.620">
    <property type="entry name" value="HUPs"/>
    <property type="match status" value="1"/>
</dbReference>
<evidence type="ECO:0000256" key="1">
    <source>
        <dbReference type="ARBA" id="ARBA00005862"/>
    </source>
</evidence>
<dbReference type="PRINTS" id="PR00147">
    <property type="entry name" value="DNAPHOTLYASE"/>
</dbReference>
<evidence type="ECO:0000256" key="7">
    <source>
        <dbReference type="RuleBase" id="RU367151"/>
    </source>
</evidence>
<dbReference type="PROSITE" id="PS51645">
    <property type="entry name" value="PHR_CRY_ALPHA_BETA"/>
    <property type="match status" value="1"/>
</dbReference>
<dbReference type="InterPro" id="IPR005101">
    <property type="entry name" value="Cryptochr/Photolyase_FAD-bd"/>
</dbReference>
<feature type="site" description="Electron transfer via tryptophanyl radical" evidence="6">
    <location>
        <position position="402"/>
    </location>
</feature>
<dbReference type="InterPro" id="IPR018394">
    <property type="entry name" value="DNA_photolyase_1_CS_C"/>
</dbReference>
<evidence type="ECO:0000256" key="4">
    <source>
        <dbReference type="ARBA" id="ARBA00022991"/>
    </source>
</evidence>
<dbReference type="PANTHER" id="PTHR11455:SF22">
    <property type="entry name" value="CRYPTOCHROME DASH"/>
    <property type="match status" value="1"/>
</dbReference>
<feature type="domain" description="Photolyase/cryptochrome alpha/beta" evidence="8">
    <location>
        <begin position="3"/>
        <end position="138"/>
    </location>
</feature>
<evidence type="ECO:0000256" key="2">
    <source>
        <dbReference type="ARBA" id="ARBA00022630"/>
    </source>
</evidence>
<dbReference type="GO" id="GO:0000719">
    <property type="term" value="P:photoreactive repair"/>
    <property type="evidence" value="ECO:0007669"/>
    <property type="project" value="TreeGrafter"/>
</dbReference>
<keyword evidence="4 7" id="KW-0157">Chromophore</keyword>
<name>A0A516AG54_LINPO</name>
<evidence type="ECO:0000259" key="8">
    <source>
        <dbReference type="PROSITE" id="PS51645"/>
    </source>
</evidence>
<dbReference type="SUPFAM" id="SSF52425">
    <property type="entry name" value="Cryptochrome/photolyase, N-terminal domain"/>
    <property type="match status" value="1"/>
</dbReference>
<keyword evidence="3 5" id="KW-0274">FAD</keyword>
<feature type="binding site" evidence="5">
    <location>
        <begin position="318"/>
        <end position="325"/>
    </location>
    <ligand>
        <name>FAD</name>
        <dbReference type="ChEBI" id="CHEBI:57692"/>
    </ligand>
</feature>
<protein>
    <recommendedName>
        <fullName evidence="7">Cryptochrome DASH</fullName>
    </recommendedName>
</protein>
<organism evidence="9">
    <name type="scientific">Lingulaulax polyedra</name>
    <name type="common">Dinoflagellate</name>
    <name type="synonym">Lingulodinium polyedra</name>
    <dbReference type="NCBI Taxonomy" id="160621"/>
    <lineage>
        <taxon>Eukaryota</taxon>
        <taxon>Sar</taxon>
        <taxon>Alveolata</taxon>
        <taxon>Dinophyceae</taxon>
        <taxon>Gonyaulacales</taxon>
        <taxon>Lingulodiniaceae</taxon>
        <taxon>Lingulaulax</taxon>
    </lineage>
</organism>
<evidence type="ECO:0000256" key="5">
    <source>
        <dbReference type="PIRSR" id="PIRSR602081-1"/>
    </source>
</evidence>
<keyword evidence="2 5" id="KW-0285">Flavoprotein</keyword>
<dbReference type="InterPro" id="IPR006050">
    <property type="entry name" value="DNA_photolyase_N"/>
</dbReference>
<dbReference type="GO" id="GO:0071949">
    <property type="term" value="F:FAD binding"/>
    <property type="evidence" value="ECO:0007669"/>
    <property type="project" value="TreeGrafter"/>
</dbReference>
<feature type="binding site" evidence="5">
    <location>
        <begin position="415"/>
        <end position="417"/>
    </location>
    <ligand>
        <name>FAD</name>
        <dbReference type="ChEBI" id="CHEBI:57692"/>
    </ligand>
</feature>
<dbReference type="PROSITE" id="PS00394">
    <property type="entry name" value="DNA_PHOTOLYASES_1_1"/>
    <property type="match status" value="1"/>
</dbReference>
<dbReference type="Pfam" id="PF00875">
    <property type="entry name" value="DNA_photolyase"/>
    <property type="match status" value="1"/>
</dbReference>
<reference evidence="9" key="1">
    <citation type="journal article" date="2019" name="Microorganisms">
        <title>DNA Damage Response Pathways in Dinoflagellates.</title>
        <authorList>
            <person name="Li C."/>
            <person name="Wong J."/>
        </authorList>
    </citation>
    <scope>NUCLEOTIDE SEQUENCE</scope>
</reference>
<dbReference type="PANTHER" id="PTHR11455">
    <property type="entry name" value="CRYPTOCHROME"/>
    <property type="match status" value="1"/>
</dbReference>
<proteinExistence type="evidence at transcript level"/>
<dbReference type="InterPro" id="IPR036134">
    <property type="entry name" value="Crypto/Photolyase_FAD-like_sf"/>
</dbReference>
<feature type="site" description="Electron transfer via tryptophanyl radical" evidence="6">
    <location>
        <position position="349"/>
    </location>
</feature>
<dbReference type="GO" id="GO:0003677">
    <property type="term" value="F:DNA binding"/>
    <property type="evidence" value="ECO:0007669"/>
    <property type="project" value="TreeGrafter"/>
</dbReference>
<accession>A0A516AG54</accession>
<feature type="site" description="Electron transfer via tryptophanyl radical" evidence="6">
    <location>
        <position position="425"/>
    </location>
</feature>
<dbReference type="Gene3D" id="1.25.40.80">
    <property type="match status" value="1"/>
</dbReference>
<dbReference type="InterPro" id="IPR014729">
    <property type="entry name" value="Rossmann-like_a/b/a_fold"/>
</dbReference>
<dbReference type="GO" id="GO:0003904">
    <property type="term" value="F:deoxyribodipyrimidine photo-lyase activity"/>
    <property type="evidence" value="ECO:0007669"/>
    <property type="project" value="TreeGrafter"/>
</dbReference>
<dbReference type="NCBIfam" id="TIGR02765">
    <property type="entry name" value="crypto_DASH"/>
    <property type="match status" value="1"/>
</dbReference>
<sequence>MAAVVCAWLRNDLRAHDSPVLQGAAALARQRGLPALPVYVLDPRHFQRTSHGTLKTGPFRALFLLQALRALKRRLRGLGSDLLVRIGRPEVVLPPLLPSGSVLLTQQEVTSEELGVDGRLRSALAGGVEWEYRWGSTLFHKEDLPFHDDLRNAPDVFTSFKNKVEPELAARVNEVPSSYEGKRKPQSSIRVRPCLPEPAKGSLPLPALDPAELGFEPSWADLPYEEAVAEPTPHEGAALDFCGGEDTALERLKYYLWDSDLLATYFDTRNGMLGGDYSTKLAPWLALGCISPRRVFEQVREYEGARVANKSTYWVIFELVWRDFFRFFAAKHGDAIFWRGGVAGRAEGWRRNDKLFDLWARGCTGFPLVDANMRELLATGFMSNRGRQNVASFLALDLGLDWRRGADWFESYLVDYDVTANWGNWVHAAGLTTGRVNRFNVVRQSKMYDPDGAYLRHWLPELRRVPAPRIHEPWLLQEAELQRYGAEAYPQPCLDPARFRETGGGGRRRR</sequence>
<dbReference type="Pfam" id="PF03441">
    <property type="entry name" value="FAD_binding_7"/>
    <property type="match status" value="1"/>
</dbReference>
<comment type="similarity">
    <text evidence="1 7">Belongs to the DNA photolyase class-1 family.</text>
</comment>
<dbReference type="Gene3D" id="1.10.579.10">
    <property type="entry name" value="DNA Cyclobutane Dipyrimidine Photolyase, subunit A, domain 3"/>
    <property type="match status" value="1"/>
</dbReference>